<dbReference type="InterPro" id="IPR024655">
    <property type="entry name" value="Asl1_glyco_hydro_catalytic"/>
</dbReference>
<dbReference type="STRING" id="933084.A0A067PMP8"/>
<dbReference type="Pfam" id="PF11790">
    <property type="entry name" value="Glyco_hydro_cc"/>
    <property type="match status" value="1"/>
</dbReference>
<gene>
    <name evidence="3" type="ORF">JAAARDRAFT_195958</name>
</gene>
<dbReference type="GO" id="GO:0071966">
    <property type="term" value="P:fungal-type cell wall polysaccharide metabolic process"/>
    <property type="evidence" value="ECO:0007669"/>
    <property type="project" value="TreeGrafter"/>
</dbReference>
<dbReference type="PANTHER" id="PTHR34154">
    <property type="entry name" value="ALKALI-SENSITIVE LINKAGE PROTEIN 1"/>
    <property type="match status" value="1"/>
</dbReference>
<proteinExistence type="predicted"/>
<evidence type="ECO:0000313" key="4">
    <source>
        <dbReference type="Proteomes" id="UP000027265"/>
    </source>
</evidence>
<feature type="chain" id="PRO_5001647622" evidence="1">
    <location>
        <begin position="20"/>
        <end position="324"/>
    </location>
</feature>
<keyword evidence="1" id="KW-0732">Signal</keyword>
<feature type="domain" description="Asl1-like glycosyl hydrolase catalytic" evidence="2">
    <location>
        <begin position="42"/>
        <end position="278"/>
    </location>
</feature>
<dbReference type="SUPFAM" id="SSF51445">
    <property type="entry name" value="(Trans)glycosidases"/>
    <property type="match status" value="1"/>
</dbReference>
<dbReference type="HOGENOM" id="CLU_040908_6_0_1"/>
<dbReference type="Gene3D" id="3.20.20.80">
    <property type="entry name" value="Glycosidases"/>
    <property type="match status" value="1"/>
</dbReference>
<protein>
    <submittedName>
        <fullName evidence="3">Glycoside hydrolase family 128 protein</fullName>
    </submittedName>
</protein>
<dbReference type="Proteomes" id="UP000027265">
    <property type="component" value="Unassembled WGS sequence"/>
</dbReference>
<evidence type="ECO:0000256" key="1">
    <source>
        <dbReference type="SAM" id="SignalP"/>
    </source>
</evidence>
<dbReference type="GO" id="GO:0009277">
    <property type="term" value="C:fungal-type cell wall"/>
    <property type="evidence" value="ECO:0007669"/>
    <property type="project" value="TreeGrafter"/>
</dbReference>
<dbReference type="PANTHER" id="PTHR34154:SF3">
    <property type="entry name" value="ALKALI-SENSITIVE LINKAGE PROTEIN 1"/>
    <property type="match status" value="1"/>
</dbReference>
<feature type="signal peptide" evidence="1">
    <location>
        <begin position="1"/>
        <end position="19"/>
    </location>
</feature>
<reference evidence="4" key="1">
    <citation type="journal article" date="2014" name="Proc. Natl. Acad. Sci. U.S.A.">
        <title>Extensive sampling of basidiomycete genomes demonstrates inadequacy of the white-rot/brown-rot paradigm for wood decay fungi.</title>
        <authorList>
            <person name="Riley R."/>
            <person name="Salamov A.A."/>
            <person name="Brown D.W."/>
            <person name="Nagy L.G."/>
            <person name="Floudas D."/>
            <person name="Held B.W."/>
            <person name="Levasseur A."/>
            <person name="Lombard V."/>
            <person name="Morin E."/>
            <person name="Otillar R."/>
            <person name="Lindquist E.A."/>
            <person name="Sun H."/>
            <person name="LaButti K.M."/>
            <person name="Schmutz J."/>
            <person name="Jabbour D."/>
            <person name="Luo H."/>
            <person name="Baker S.E."/>
            <person name="Pisabarro A.G."/>
            <person name="Walton J.D."/>
            <person name="Blanchette R.A."/>
            <person name="Henrissat B."/>
            <person name="Martin F."/>
            <person name="Cullen D."/>
            <person name="Hibbett D.S."/>
            <person name="Grigoriev I.V."/>
        </authorList>
    </citation>
    <scope>NUCLEOTIDE SEQUENCE [LARGE SCALE GENOMIC DNA]</scope>
    <source>
        <strain evidence="4">MUCL 33604</strain>
    </source>
</reference>
<evidence type="ECO:0000259" key="2">
    <source>
        <dbReference type="Pfam" id="PF11790"/>
    </source>
</evidence>
<organism evidence="3 4">
    <name type="scientific">Jaapia argillacea MUCL 33604</name>
    <dbReference type="NCBI Taxonomy" id="933084"/>
    <lineage>
        <taxon>Eukaryota</taxon>
        <taxon>Fungi</taxon>
        <taxon>Dikarya</taxon>
        <taxon>Basidiomycota</taxon>
        <taxon>Agaricomycotina</taxon>
        <taxon>Agaricomycetes</taxon>
        <taxon>Agaricomycetidae</taxon>
        <taxon>Jaapiales</taxon>
        <taxon>Jaapiaceae</taxon>
        <taxon>Jaapia</taxon>
    </lineage>
</organism>
<keyword evidence="3" id="KW-0378">Hydrolase</keyword>
<dbReference type="InterPro" id="IPR053183">
    <property type="entry name" value="ASL1"/>
</dbReference>
<dbReference type="AlphaFoldDB" id="A0A067PMP8"/>
<name>A0A067PMP8_9AGAM</name>
<sequence length="324" mass="35961">MPFHLWTLFYALCLQTLFPQLLLSSALHTKRVAPVSASAKAGLAWPNGDYDDMGQYLSTGKVSWYYTWNPAAINEDDEAESVPMLWGATQVNQWTSSVNSTISSKKVTAVLGMNEPNEVSQSNLTAQQGAVMWKTYIEPLKSRGVRLGTPATTSAPSGIQWVKDWLVACDGGCTVDFVALHWYDVNATNFIEYIQEFHNTFQKPIWVTEWDCQNNNTPQQCSLQDIMSFMNITQSFMDNTDWVERYAWFGAMENLQGVNPSNALMDSSGKITALGRQYIGANSTAPLPSSSGSSPGVSGGGSSVVDYLWWRLIVTGVVLIWWFV</sequence>
<dbReference type="InterPro" id="IPR017853">
    <property type="entry name" value="GH"/>
</dbReference>
<dbReference type="GO" id="GO:0016787">
    <property type="term" value="F:hydrolase activity"/>
    <property type="evidence" value="ECO:0007669"/>
    <property type="project" value="UniProtKB-KW"/>
</dbReference>
<accession>A0A067PMP8</accession>
<dbReference type="EMBL" id="KL197726">
    <property type="protein sequence ID" value="KDQ55080.1"/>
    <property type="molecule type" value="Genomic_DNA"/>
</dbReference>
<evidence type="ECO:0000313" key="3">
    <source>
        <dbReference type="EMBL" id="KDQ55080.1"/>
    </source>
</evidence>
<dbReference type="InParanoid" id="A0A067PMP8"/>
<dbReference type="OrthoDB" id="5959761at2759"/>
<keyword evidence="4" id="KW-1185">Reference proteome</keyword>